<feature type="region of interest" description="Disordered" evidence="1">
    <location>
        <begin position="1"/>
        <end position="20"/>
    </location>
</feature>
<evidence type="ECO:0000256" key="1">
    <source>
        <dbReference type="SAM" id="MobiDB-lite"/>
    </source>
</evidence>
<evidence type="ECO:0000256" key="2">
    <source>
        <dbReference type="SAM" id="Phobius"/>
    </source>
</evidence>
<feature type="transmembrane region" description="Helical" evidence="2">
    <location>
        <begin position="131"/>
        <end position="151"/>
    </location>
</feature>
<dbReference type="Proteomes" id="UP000670475">
    <property type="component" value="Unassembled WGS sequence"/>
</dbReference>
<keyword evidence="2" id="KW-1133">Transmembrane helix</keyword>
<dbReference type="EMBL" id="JAGIQL010000214">
    <property type="protein sequence ID" value="MBP0461653.1"/>
    <property type="molecule type" value="Genomic_DNA"/>
</dbReference>
<keyword evidence="4" id="KW-1185">Reference proteome</keyword>
<feature type="transmembrane region" description="Helical" evidence="2">
    <location>
        <begin position="197"/>
        <end position="217"/>
    </location>
</feature>
<feature type="region of interest" description="Disordered" evidence="1">
    <location>
        <begin position="159"/>
        <end position="180"/>
    </location>
</feature>
<accession>A0A940MIX0</accession>
<keyword evidence="2" id="KW-0812">Transmembrane</keyword>
<gene>
    <name evidence="3" type="ORF">JFN87_29970</name>
</gene>
<name>A0A940MIX0_9ACTN</name>
<evidence type="ECO:0008006" key="5">
    <source>
        <dbReference type="Google" id="ProtNLM"/>
    </source>
</evidence>
<keyword evidence="2" id="KW-0472">Membrane</keyword>
<dbReference type="AlphaFoldDB" id="A0A940MIX0"/>
<comment type="caution">
    <text evidence="3">The sequence shown here is derived from an EMBL/GenBank/DDBJ whole genome shotgun (WGS) entry which is preliminary data.</text>
</comment>
<dbReference type="RefSeq" id="WP_209345158.1">
    <property type="nucleotide sequence ID" value="NZ_JAGIQL010000214.1"/>
</dbReference>
<evidence type="ECO:0000313" key="3">
    <source>
        <dbReference type="EMBL" id="MBP0461653.1"/>
    </source>
</evidence>
<evidence type="ECO:0000313" key="4">
    <source>
        <dbReference type="Proteomes" id="UP000670475"/>
    </source>
</evidence>
<feature type="transmembrane region" description="Helical" evidence="2">
    <location>
        <begin position="91"/>
        <end position="111"/>
    </location>
</feature>
<organism evidence="3 4">
    <name type="scientific">Streptomyces montanisoli</name>
    <dbReference type="NCBI Taxonomy" id="2798581"/>
    <lineage>
        <taxon>Bacteria</taxon>
        <taxon>Bacillati</taxon>
        <taxon>Actinomycetota</taxon>
        <taxon>Actinomycetes</taxon>
        <taxon>Kitasatosporales</taxon>
        <taxon>Streptomycetaceae</taxon>
        <taxon>Streptomyces</taxon>
    </lineage>
</organism>
<proteinExistence type="predicted"/>
<reference evidence="3" key="1">
    <citation type="submission" date="2021-03" db="EMBL/GenBank/DDBJ databases">
        <title>Whole genome sequence of Streptomyces bomunensis MMS17-BM035.</title>
        <authorList>
            <person name="Lee J.H."/>
        </authorList>
    </citation>
    <scope>NUCLEOTIDE SEQUENCE</scope>
    <source>
        <strain evidence="3">MMS17-BM035</strain>
    </source>
</reference>
<protein>
    <recommendedName>
        <fullName evidence="5">DUF624 domain-containing protein</fullName>
    </recommendedName>
</protein>
<sequence length="259" mass="26604">MTQIHTQRTRPARTRTAPTARPARLALSAERGEQVRTAAETMAVGVLFAVFSLPLVTAGAAWCAGAEIVASWHAKREPALLRTFTRAVGRNLAAGFVVEGAVLVPLAAAWFEVHVVVRSRMPGYPVEAVALALLGAAAAGFVLLTAAFRAADAVTVAGRRTSHGGTPGGPSSGPSGRAPASWGAAVRRAADLTRATPSALVLVVTGCAFCVVLVALIPAFAAFMAGPLAFAVSTVVARGTRGRTGLHDRRLARVDAGDL</sequence>